<dbReference type="InterPro" id="IPR004167">
    <property type="entry name" value="PSBD"/>
</dbReference>
<evidence type="ECO:0000313" key="9">
    <source>
        <dbReference type="EMBL" id="SHF30892.1"/>
    </source>
</evidence>
<keyword evidence="9" id="KW-0670">Pyruvate</keyword>
<dbReference type="Pfam" id="PF02817">
    <property type="entry name" value="E3_binding"/>
    <property type="match status" value="1"/>
</dbReference>
<dbReference type="Pfam" id="PF00364">
    <property type="entry name" value="Biotin_lipoyl"/>
    <property type="match status" value="1"/>
</dbReference>
<protein>
    <recommendedName>
        <fullName evidence="6">Dihydrolipoamide acetyltransferase component of pyruvate dehydrogenase complex</fullName>
        <ecNumber evidence="6">2.3.1.-</ecNumber>
    </recommendedName>
</protein>
<dbReference type="Gene3D" id="2.40.50.100">
    <property type="match status" value="1"/>
</dbReference>
<dbReference type="Gene3D" id="3.30.559.10">
    <property type="entry name" value="Chloramphenicol acetyltransferase-like domain"/>
    <property type="match status" value="1"/>
</dbReference>
<dbReference type="Gene3D" id="4.10.320.10">
    <property type="entry name" value="E3-binding domain"/>
    <property type="match status" value="1"/>
</dbReference>
<dbReference type="PROSITE" id="PS00189">
    <property type="entry name" value="LIPOYL"/>
    <property type="match status" value="1"/>
</dbReference>
<evidence type="ECO:0000313" key="10">
    <source>
        <dbReference type="Proteomes" id="UP000184476"/>
    </source>
</evidence>
<keyword evidence="10" id="KW-1185">Reference proteome</keyword>
<dbReference type="InterPro" id="IPR001078">
    <property type="entry name" value="2-oxoacid_DH_actylTfrase"/>
</dbReference>
<comment type="cofactor">
    <cofactor evidence="1 6">
        <name>(R)-lipoate</name>
        <dbReference type="ChEBI" id="CHEBI:83088"/>
    </cofactor>
</comment>
<dbReference type="InterPro" id="IPR036625">
    <property type="entry name" value="E3-bd_dom_sf"/>
</dbReference>
<evidence type="ECO:0000256" key="4">
    <source>
        <dbReference type="ARBA" id="ARBA00022823"/>
    </source>
</evidence>
<comment type="similarity">
    <text evidence="2 6">Belongs to the 2-oxoacid dehydrogenase family.</text>
</comment>
<feature type="domain" description="Peripheral subunit-binding (PSBD)" evidence="8">
    <location>
        <begin position="85"/>
        <end position="122"/>
    </location>
</feature>
<evidence type="ECO:0000256" key="2">
    <source>
        <dbReference type="ARBA" id="ARBA00007317"/>
    </source>
</evidence>
<dbReference type="Proteomes" id="UP000184476">
    <property type="component" value="Unassembled WGS sequence"/>
</dbReference>
<dbReference type="Pfam" id="PF00198">
    <property type="entry name" value="2-oxoacid_dh"/>
    <property type="match status" value="1"/>
</dbReference>
<dbReference type="GO" id="GO:0031405">
    <property type="term" value="F:lipoic acid binding"/>
    <property type="evidence" value="ECO:0007669"/>
    <property type="project" value="TreeGrafter"/>
</dbReference>
<dbReference type="GO" id="GO:0016407">
    <property type="term" value="F:acetyltransferase activity"/>
    <property type="evidence" value="ECO:0007669"/>
    <property type="project" value="TreeGrafter"/>
</dbReference>
<reference evidence="9 10" key="1">
    <citation type="submission" date="2016-11" db="EMBL/GenBank/DDBJ databases">
        <authorList>
            <person name="Jaros S."/>
            <person name="Januszkiewicz K."/>
            <person name="Wedrychowicz H."/>
        </authorList>
    </citation>
    <scope>NUCLEOTIDE SEQUENCE [LARGE SCALE GENOMIC DNA]</scope>
    <source>
        <strain evidence="9 10">DSM 44666</strain>
    </source>
</reference>
<gene>
    <name evidence="9" type="ORF">SAMN05444392_11475</name>
</gene>
<dbReference type="AlphaFoldDB" id="A0A1M5ALV4"/>
<dbReference type="EC" id="2.3.1.-" evidence="6"/>
<dbReference type="InterPro" id="IPR023213">
    <property type="entry name" value="CAT-like_dom_sf"/>
</dbReference>
<keyword evidence="5 6" id="KW-0012">Acyltransferase</keyword>
<dbReference type="InterPro" id="IPR050743">
    <property type="entry name" value="2-oxoacid_DH_E2_comp"/>
</dbReference>
<dbReference type="SUPFAM" id="SSF52777">
    <property type="entry name" value="CoA-dependent acyltransferases"/>
    <property type="match status" value="1"/>
</dbReference>
<dbReference type="OrthoDB" id="9805770at2"/>
<dbReference type="InterPro" id="IPR000089">
    <property type="entry name" value="Biotin_lipoyl"/>
</dbReference>
<dbReference type="PROSITE" id="PS50968">
    <property type="entry name" value="BIOTINYL_LIPOYL"/>
    <property type="match status" value="1"/>
</dbReference>
<dbReference type="GO" id="GO:0005737">
    <property type="term" value="C:cytoplasm"/>
    <property type="evidence" value="ECO:0007669"/>
    <property type="project" value="TreeGrafter"/>
</dbReference>
<dbReference type="SUPFAM" id="SSF47005">
    <property type="entry name" value="Peripheral subunit-binding domain of 2-oxo acid dehydrogenase complex"/>
    <property type="match status" value="1"/>
</dbReference>
<keyword evidence="3 6" id="KW-0808">Transferase</keyword>
<evidence type="ECO:0000256" key="5">
    <source>
        <dbReference type="ARBA" id="ARBA00023315"/>
    </source>
</evidence>
<dbReference type="InterPro" id="IPR011053">
    <property type="entry name" value="Single_hybrid_motif"/>
</dbReference>
<dbReference type="PANTHER" id="PTHR43178">
    <property type="entry name" value="DIHYDROLIPOAMIDE ACETYLTRANSFERASE COMPONENT OF PYRUVATE DEHYDROGENASE COMPLEX"/>
    <property type="match status" value="1"/>
</dbReference>
<keyword evidence="4 6" id="KW-0450">Lipoyl</keyword>
<dbReference type="STRING" id="112248.SAMN05444392_11475"/>
<accession>A0A1M5ALV4</accession>
<dbReference type="PANTHER" id="PTHR43178:SF5">
    <property type="entry name" value="LIPOAMIDE ACYLTRANSFERASE COMPONENT OF BRANCHED-CHAIN ALPHA-KETO ACID DEHYDROGENASE COMPLEX, MITOCHONDRIAL"/>
    <property type="match status" value="1"/>
</dbReference>
<dbReference type="RefSeq" id="WP_073157289.1">
    <property type="nucleotide sequence ID" value="NZ_FQVL01000014.1"/>
</dbReference>
<sequence>MSEPYHLPELFGGVSEAQLTRWLITEGEQVENDQPICEIQNDKSIIELPAPHAGKIERFCVAEGEKINVGQILFYFQSIEPKKTLATPSVRRLARQHQVHLEGIKGSGKDGRVLAQDILDRNTDSQPMVKQDGLTPRRMAIAQKVTQSICSKPHVTHFDACNVEGLVQWYQEMKKESISYTPLIMKIVAQVLLDHPSFNAHYDEQEGQVKYFSNVSLGVATHTDQGVIVPVIHRVHEKNVRQLAVELRSLVQRAKNGELNAKQMTGSTFTLSNAGKLGGRGATPIIQSPEVAILATHAIEQRLVIADSGEVIKQWEMNLSLSFDHRVLDGVDAMQFVKTFEGYSCNLPQLLAKLK</sequence>
<evidence type="ECO:0000259" key="7">
    <source>
        <dbReference type="PROSITE" id="PS50968"/>
    </source>
</evidence>
<evidence type="ECO:0000259" key="8">
    <source>
        <dbReference type="PROSITE" id="PS51826"/>
    </source>
</evidence>
<evidence type="ECO:0000256" key="3">
    <source>
        <dbReference type="ARBA" id="ARBA00022679"/>
    </source>
</evidence>
<organism evidence="9 10">
    <name type="scientific">Seinonella peptonophila</name>
    <dbReference type="NCBI Taxonomy" id="112248"/>
    <lineage>
        <taxon>Bacteria</taxon>
        <taxon>Bacillati</taxon>
        <taxon>Bacillota</taxon>
        <taxon>Bacilli</taxon>
        <taxon>Bacillales</taxon>
        <taxon>Thermoactinomycetaceae</taxon>
        <taxon>Seinonella</taxon>
    </lineage>
</organism>
<dbReference type="InterPro" id="IPR003016">
    <property type="entry name" value="2-oxoA_DH_lipoyl-BS"/>
</dbReference>
<feature type="domain" description="Lipoyl-binding" evidence="7">
    <location>
        <begin position="2"/>
        <end position="77"/>
    </location>
</feature>
<dbReference type="PROSITE" id="PS51826">
    <property type="entry name" value="PSBD"/>
    <property type="match status" value="1"/>
</dbReference>
<proteinExistence type="inferred from homology"/>
<dbReference type="SUPFAM" id="SSF51230">
    <property type="entry name" value="Single hybrid motif"/>
    <property type="match status" value="1"/>
</dbReference>
<evidence type="ECO:0000256" key="6">
    <source>
        <dbReference type="RuleBase" id="RU003423"/>
    </source>
</evidence>
<dbReference type="EMBL" id="FQVL01000014">
    <property type="protein sequence ID" value="SHF30892.1"/>
    <property type="molecule type" value="Genomic_DNA"/>
</dbReference>
<dbReference type="CDD" id="cd06849">
    <property type="entry name" value="lipoyl_domain"/>
    <property type="match status" value="1"/>
</dbReference>
<evidence type="ECO:0000256" key="1">
    <source>
        <dbReference type="ARBA" id="ARBA00001938"/>
    </source>
</evidence>
<name>A0A1M5ALV4_9BACL</name>